<accession>A0A8H4L0F3</accession>
<dbReference type="AlphaFoldDB" id="A0A8H4L0F3"/>
<dbReference type="Proteomes" id="UP000554235">
    <property type="component" value="Unassembled WGS sequence"/>
</dbReference>
<gene>
    <name evidence="1" type="ORF">FALBO_13833</name>
</gene>
<name>A0A8H4L0F3_9HYPO</name>
<comment type="caution">
    <text evidence="1">The sequence shown here is derived from an EMBL/GenBank/DDBJ whole genome shotgun (WGS) entry which is preliminary data.</text>
</comment>
<keyword evidence="2" id="KW-1185">Reference proteome</keyword>
<evidence type="ECO:0000313" key="2">
    <source>
        <dbReference type="Proteomes" id="UP000554235"/>
    </source>
</evidence>
<reference evidence="1 2" key="1">
    <citation type="submission" date="2020-01" db="EMBL/GenBank/DDBJ databases">
        <title>Identification and distribution of gene clusters putatively required for synthesis of sphingolipid metabolism inhibitors in phylogenetically diverse species of the filamentous fungus Fusarium.</title>
        <authorList>
            <person name="Kim H.-S."/>
            <person name="Busman M."/>
            <person name="Brown D.W."/>
            <person name="Divon H."/>
            <person name="Uhlig S."/>
            <person name="Proctor R.H."/>
        </authorList>
    </citation>
    <scope>NUCLEOTIDE SEQUENCE [LARGE SCALE GENOMIC DNA]</scope>
    <source>
        <strain evidence="1 2">NRRL 20459</strain>
    </source>
</reference>
<dbReference type="EMBL" id="JAADYS010002181">
    <property type="protein sequence ID" value="KAF4459410.1"/>
    <property type="molecule type" value="Genomic_DNA"/>
</dbReference>
<evidence type="ECO:0000313" key="1">
    <source>
        <dbReference type="EMBL" id="KAF4459410.1"/>
    </source>
</evidence>
<sequence>MSVEDRTQVTVLGANEQVDHFHKSGYLDISSRVVVGGTDKQFNYAGVGHARRTNKESPIRLENLAHENRKTPFSAAANVFSWLFYGHVCPPAKNAPRDHSNAAGWYLGLISDTEWSPGSDRVCPLKNRTTTPRKTSRRQSFTLYPSIIQPQERAELRAAAVTISTQRHTE</sequence>
<protein>
    <submittedName>
        <fullName evidence="1">Uncharacterized protein</fullName>
    </submittedName>
</protein>
<proteinExistence type="predicted"/>
<feature type="non-terminal residue" evidence="1">
    <location>
        <position position="1"/>
    </location>
</feature>
<organism evidence="1 2">
    <name type="scientific">Fusarium albosuccineum</name>
    <dbReference type="NCBI Taxonomy" id="1237068"/>
    <lineage>
        <taxon>Eukaryota</taxon>
        <taxon>Fungi</taxon>
        <taxon>Dikarya</taxon>
        <taxon>Ascomycota</taxon>
        <taxon>Pezizomycotina</taxon>
        <taxon>Sordariomycetes</taxon>
        <taxon>Hypocreomycetidae</taxon>
        <taxon>Hypocreales</taxon>
        <taxon>Nectriaceae</taxon>
        <taxon>Fusarium</taxon>
        <taxon>Fusarium decemcellulare species complex</taxon>
    </lineage>
</organism>